<dbReference type="InterPro" id="IPR050319">
    <property type="entry name" value="ABC_transp_ATP-bind"/>
</dbReference>
<gene>
    <name evidence="6" type="ORF">LR394_24005</name>
</gene>
<dbReference type="GO" id="GO:0016887">
    <property type="term" value="F:ATP hydrolysis activity"/>
    <property type="evidence" value="ECO:0007669"/>
    <property type="project" value="InterPro"/>
</dbReference>
<feature type="domain" description="ABC transporter" evidence="5">
    <location>
        <begin position="3"/>
        <end position="248"/>
    </location>
</feature>
<evidence type="ECO:0000313" key="6">
    <source>
        <dbReference type="EMBL" id="MCD5313976.1"/>
    </source>
</evidence>
<evidence type="ECO:0000256" key="2">
    <source>
        <dbReference type="ARBA" id="ARBA00022448"/>
    </source>
</evidence>
<evidence type="ECO:0000313" key="7">
    <source>
        <dbReference type="Proteomes" id="UP001138997"/>
    </source>
</evidence>
<sequence length="335" mass="36139">MILQTENLEQSFPVSGGRRVQVLNGVSISVNAGETLGVVGESGSGKTTLGRAVMRLSEPTGGRVFFEGRDVTHANSAHLRRILRRRAAMVFQNPSTSLNPFLKLVDALTEPLAVHRIGSRSERRQQAYDMLERVGLDRAQAERYPQELSGGQRQRVGVARALMLNPALVVADEPTASLDVSVQAQVVNLFQDLQRDLGLAYLFISHDLALVSHLSHRIAVMYLGRVVEIGPAAEVFDRPKHPYTVVLSSMRRPAGEQLTPGGDPPSLLSPPTGCAFHPRCPIARPVCSTTAPELTALAETKGHEVACHFPGDLELSGGLETAVAPPPPIPLEAVR</sequence>
<dbReference type="GO" id="GO:0005524">
    <property type="term" value="F:ATP binding"/>
    <property type="evidence" value="ECO:0007669"/>
    <property type="project" value="UniProtKB-KW"/>
</dbReference>
<dbReference type="Pfam" id="PF08352">
    <property type="entry name" value="oligo_HPY"/>
    <property type="match status" value="1"/>
</dbReference>
<dbReference type="PROSITE" id="PS50893">
    <property type="entry name" value="ABC_TRANSPORTER_2"/>
    <property type="match status" value="1"/>
</dbReference>
<comment type="similarity">
    <text evidence="1">Belongs to the ABC transporter superfamily.</text>
</comment>
<dbReference type="InterPro" id="IPR017871">
    <property type="entry name" value="ABC_transporter-like_CS"/>
</dbReference>
<proteinExistence type="inferred from homology"/>
<dbReference type="Pfam" id="PF00005">
    <property type="entry name" value="ABC_tran"/>
    <property type="match status" value="1"/>
</dbReference>
<dbReference type="FunFam" id="3.40.50.300:FF:000016">
    <property type="entry name" value="Oligopeptide ABC transporter ATP-binding component"/>
    <property type="match status" value="1"/>
</dbReference>
<dbReference type="NCBIfam" id="TIGR01727">
    <property type="entry name" value="oligo_HPY"/>
    <property type="match status" value="1"/>
</dbReference>
<dbReference type="EMBL" id="JAJOMB010000014">
    <property type="protein sequence ID" value="MCD5313976.1"/>
    <property type="molecule type" value="Genomic_DNA"/>
</dbReference>
<dbReference type="InterPro" id="IPR027417">
    <property type="entry name" value="P-loop_NTPase"/>
</dbReference>
<dbReference type="InterPro" id="IPR013563">
    <property type="entry name" value="Oligopep_ABC_C"/>
</dbReference>
<dbReference type="PANTHER" id="PTHR43776">
    <property type="entry name" value="TRANSPORT ATP-BINDING PROTEIN"/>
    <property type="match status" value="1"/>
</dbReference>
<dbReference type="PROSITE" id="PS00211">
    <property type="entry name" value="ABC_TRANSPORTER_1"/>
    <property type="match status" value="1"/>
</dbReference>
<keyword evidence="7" id="KW-1185">Reference proteome</keyword>
<keyword evidence="2" id="KW-0813">Transport</keyword>
<dbReference type="InterPro" id="IPR003593">
    <property type="entry name" value="AAA+_ATPase"/>
</dbReference>
<dbReference type="InterPro" id="IPR003439">
    <property type="entry name" value="ABC_transporter-like_ATP-bd"/>
</dbReference>
<dbReference type="SUPFAM" id="SSF52540">
    <property type="entry name" value="P-loop containing nucleoside triphosphate hydrolases"/>
    <property type="match status" value="1"/>
</dbReference>
<dbReference type="GO" id="GO:0055085">
    <property type="term" value="P:transmembrane transport"/>
    <property type="evidence" value="ECO:0007669"/>
    <property type="project" value="UniProtKB-ARBA"/>
</dbReference>
<organism evidence="6 7">
    <name type="scientific">Kineosporia babensis</name>
    <dbReference type="NCBI Taxonomy" id="499548"/>
    <lineage>
        <taxon>Bacteria</taxon>
        <taxon>Bacillati</taxon>
        <taxon>Actinomycetota</taxon>
        <taxon>Actinomycetes</taxon>
        <taxon>Kineosporiales</taxon>
        <taxon>Kineosporiaceae</taxon>
        <taxon>Kineosporia</taxon>
    </lineage>
</organism>
<comment type="caution">
    <text evidence="6">The sequence shown here is derived from an EMBL/GenBank/DDBJ whole genome shotgun (WGS) entry which is preliminary data.</text>
</comment>
<accession>A0A9X1SVS0</accession>
<keyword evidence="4 6" id="KW-0067">ATP-binding</keyword>
<dbReference type="RefSeq" id="WP_231446112.1">
    <property type="nucleotide sequence ID" value="NZ_JAJOMB010000014.1"/>
</dbReference>
<reference evidence="6" key="1">
    <citation type="submission" date="2021-11" db="EMBL/GenBank/DDBJ databases">
        <title>Streptomyces corallinus and Kineosporia corallina sp. nov., two new coral-derived marine actinobacteria.</title>
        <authorList>
            <person name="Buangrab K."/>
            <person name="Sutthacheep M."/>
            <person name="Yeemin T."/>
            <person name="Harunari E."/>
            <person name="Igarashi Y."/>
            <person name="Sripreechasak P."/>
            <person name="Kanchanasin P."/>
            <person name="Tanasupawat S."/>
            <person name="Phongsopitanun W."/>
        </authorList>
    </citation>
    <scope>NUCLEOTIDE SEQUENCE</scope>
    <source>
        <strain evidence="6">JCM 31032</strain>
    </source>
</reference>
<dbReference type="CDD" id="cd03257">
    <property type="entry name" value="ABC_NikE_OppD_transporters"/>
    <property type="match status" value="1"/>
</dbReference>
<dbReference type="GO" id="GO:0015833">
    <property type="term" value="P:peptide transport"/>
    <property type="evidence" value="ECO:0007669"/>
    <property type="project" value="InterPro"/>
</dbReference>
<evidence type="ECO:0000259" key="5">
    <source>
        <dbReference type="PROSITE" id="PS50893"/>
    </source>
</evidence>
<evidence type="ECO:0000256" key="3">
    <source>
        <dbReference type="ARBA" id="ARBA00022741"/>
    </source>
</evidence>
<dbReference type="SMART" id="SM00382">
    <property type="entry name" value="AAA"/>
    <property type="match status" value="1"/>
</dbReference>
<name>A0A9X1SVS0_9ACTN</name>
<dbReference type="AlphaFoldDB" id="A0A9X1SVS0"/>
<protein>
    <submittedName>
        <fullName evidence="6">ABC transporter ATP-binding protein</fullName>
    </submittedName>
</protein>
<dbReference type="Proteomes" id="UP001138997">
    <property type="component" value="Unassembled WGS sequence"/>
</dbReference>
<dbReference type="Gene3D" id="3.40.50.300">
    <property type="entry name" value="P-loop containing nucleotide triphosphate hydrolases"/>
    <property type="match status" value="1"/>
</dbReference>
<dbReference type="PANTHER" id="PTHR43776:SF7">
    <property type="entry name" value="D,D-DIPEPTIDE TRANSPORT ATP-BINDING PROTEIN DDPF-RELATED"/>
    <property type="match status" value="1"/>
</dbReference>
<keyword evidence="3" id="KW-0547">Nucleotide-binding</keyword>
<evidence type="ECO:0000256" key="4">
    <source>
        <dbReference type="ARBA" id="ARBA00022840"/>
    </source>
</evidence>
<evidence type="ECO:0000256" key="1">
    <source>
        <dbReference type="ARBA" id="ARBA00005417"/>
    </source>
</evidence>